<dbReference type="EMBL" id="KB202619">
    <property type="protein sequence ID" value="ESO89284.1"/>
    <property type="molecule type" value="Genomic_DNA"/>
</dbReference>
<dbReference type="KEGG" id="lgi:LOTGIDRAFT_106327"/>
<dbReference type="OrthoDB" id="6101610at2759"/>
<dbReference type="RefSeq" id="XP_009060313.1">
    <property type="nucleotide sequence ID" value="XM_009062065.1"/>
</dbReference>
<sequence>VSKFDITPSPIKVPGNLRVNLDSKITHQLENAVTMDVVFEKELLGVYTKVVCVKSVGTCHYDDPCHFLNSFNGPKGCPKELAQNGLPCTCPFKAQAIKLPNTEFVVTSVSSAWSFLATVSKPNCK</sequence>
<dbReference type="PANTHER" id="PTHR17357">
    <property type="entry name" value="GM2 GANGLIOSIDE ACTIVATOR PROTEIN"/>
    <property type="match status" value="1"/>
</dbReference>
<evidence type="ECO:0000313" key="4">
    <source>
        <dbReference type="Proteomes" id="UP000030746"/>
    </source>
</evidence>
<dbReference type="SUPFAM" id="SSF63707">
    <property type="entry name" value="Ganglioside M2 (gm2) activator"/>
    <property type="match status" value="1"/>
</dbReference>
<proteinExistence type="predicted"/>
<reference evidence="3 4" key="1">
    <citation type="journal article" date="2013" name="Nature">
        <title>Insights into bilaterian evolution from three spiralian genomes.</title>
        <authorList>
            <person name="Simakov O."/>
            <person name="Marletaz F."/>
            <person name="Cho S.J."/>
            <person name="Edsinger-Gonzales E."/>
            <person name="Havlak P."/>
            <person name="Hellsten U."/>
            <person name="Kuo D.H."/>
            <person name="Larsson T."/>
            <person name="Lv J."/>
            <person name="Arendt D."/>
            <person name="Savage R."/>
            <person name="Osoegawa K."/>
            <person name="de Jong P."/>
            <person name="Grimwood J."/>
            <person name="Chapman J.A."/>
            <person name="Shapiro H."/>
            <person name="Aerts A."/>
            <person name="Otillar R.P."/>
            <person name="Terry A.Y."/>
            <person name="Boore J.L."/>
            <person name="Grigoriev I.V."/>
            <person name="Lindberg D.R."/>
            <person name="Seaver E.C."/>
            <person name="Weisblat D.A."/>
            <person name="Putnam N.H."/>
            <person name="Rokhsar D.S."/>
        </authorList>
    </citation>
    <scope>NUCLEOTIDE SEQUENCE [LARGE SCALE GENOMIC DNA]</scope>
</reference>
<dbReference type="InterPro" id="IPR003172">
    <property type="entry name" value="ML_dom"/>
</dbReference>
<feature type="non-terminal residue" evidence="3">
    <location>
        <position position="1"/>
    </location>
</feature>
<dbReference type="AlphaFoldDB" id="V4BL18"/>
<dbReference type="GO" id="GO:0008047">
    <property type="term" value="F:enzyme activator activity"/>
    <property type="evidence" value="ECO:0007669"/>
    <property type="project" value="InterPro"/>
</dbReference>
<dbReference type="GO" id="GO:0005319">
    <property type="term" value="F:lipid transporter activity"/>
    <property type="evidence" value="ECO:0007669"/>
    <property type="project" value="TreeGrafter"/>
</dbReference>
<keyword evidence="1" id="KW-0732">Signal</keyword>
<dbReference type="CTD" id="20230091"/>
<feature type="domain" description="MD-2-related lipid-recognition" evidence="2">
    <location>
        <begin position="2"/>
        <end position="95"/>
    </location>
</feature>
<dbReference type="HOGENOM" id="CLU_2103004_0_0_1"/>
<dbReference type="GO" id="GO:0006689">
    <property type="term" value="P:ganglioside catabolic process"/>
    <property type="evidence" value="ECO:0007669"/>
    <property type="project" value="InterPro"/>
</dbReference>
<evidence type="ECO:0000313" key="3">
    <source>
        <dbReference type="EMBL" id="ESO89284.1"/>
    </source>
</evidence>
<dbReference type="Gene3D" id="2.70.220.10">
    <property type="entry name" value="Ganglioside GM2 activator"/>
    <property type="match status" value="1"/>
</dbReference>
<dbReference type="PANTHER" id="PTHR17357:SF0">
    <property type="entry name" value="GANGLIOSIDE GM2 ACTIVATOR"/>
    <property type="match status" value="1"/>
</dbReference>
<dbReference type="GO" id="GO:0009898">
    <property type="term" value="C:cytoplasmic side of plasma membrane"/>
    <property type="evidence" value="ECO:0007669"/>
    <property type="project" value="TreeGrafter"/>
</dbReference>
<dbReference type="Pfam" id="PF02221">
    <property type="entry name" value="E1_DerP2_DerF2"/>
    <property type="match status" value="1"/>
</dbReference>
<evidence type="ECO:0000259" key="2">
    <source>
        <dbReference type="Pfam" id="PF02221"/>
    </source>
</evidence>
<name>V4BL18_LOTGI</name>
<dbReference type="OMA" id="ANCDEAK"/>
<dbReference type="InterPro" id="IPR028996">
    <property type="entry name" value="GM2-AP"/>
</dbReference>
<dbReference type="Proteomes" id="UP000030746">
    <property type="component" value="Unassembled WGS sequence"/>
</dbReference>
<evidence type="ECO:0000256" key="1">
    <source>
        <dbReference type="ARBA" id="ARBA00022729"/>
    </source>
</evidence>
<gene>
    <name evidence="3" type="ORF">LOTGIDRAFT_106327</name>
</gene>
<accession>V4BL18</accession>
<protein>
    <recommendedName>
        <fullName evidence="2">MD-2-related lipid-recognition domain-containing protein</fullName>
    </recommendedName>
</protein>
<dbReference type="GeneID" id="20230091"/>
<organism evidence="3 4">
    <name type="scientific">Lottia gigantea</name>
    <name type="common">Giant owl limpet</name>
    <dbReference type="NCBI Taxonomy" id="225164"/>
    <lineage>
        <taxon>Eukaryota</taxon>
        <taxon>Metazoa</taxon>
        <taxon>Spiralia</taxon>
        <taxon>Lophotrochozoa</taxon>
        <taxon>Mollusca</taxon>
        <taxon>Gastropoda</taxon>
        <taxon>Patellogastropoda</taxon>
        <taxon>Lottioidea</taxon>
        <taxon>Lottiidae</taxon>
        <taxon>Lottia</taxon>
    </lineage>
</organism>
<keyword evidence="4" id="KW-1185">Reference proteome</keyword>
<dbReference type="InterPro" id="IPR036846">
    <property type="entry name" value="GM2-AP_sf"/>
</dbReference>